<dbReference type="Pfam" id="PF00078">
    <property type="entry name" value="RVT_1"/>
    <property type="match status" value="1"/>
</dbReference>
<name>A0A6J7ZXD0_MYTCO</name>
<evidence type="ECO:0000313" key="2">
    <source>
        <dbReference type="EMBL" id="CAC5358915.1"/>
    </source>
</evidence>
<dbReference type="AlphaFoldDB" id="A0A6J7ZXD0"/>
<dbReference type="Gene3D" id="3.60.10.10">
    <property type="entry name" value="Endonuclease/exonuclease/phosphatase"/>
    <property type="match status" value="1"/>
</dbReference>
<dbReference type="InterPro" id="IPR036691">
    <property type="entry name" value="Endo/exonu/phosph_ase_sf"/>
</dbReference>
<reference evidence="2 3" key="1">
    <citation type="submission" date="2020-06" db="EMBL/GenBank/DDBJ databases">
        <authorList>
            <person name="Li R."/>
            <person name="Bekaert M."/>
        </authorList>
    </citation>
    <scope>NUCLEOTIDE SEQUENCE [LARGE SCALE GENOMIC DNA]</scope>
    <source>
        <strain evidence="3">wild</strain>
    </source>
</reference>
<dbReference type="PANTHER" id="PTHR47027:SF20">
    <property type="entry name" value="REVERSE TRANSCRIPTASE-LIKE PROTEIN WITH RNA-DIRECTED DNA POLYMERASE DOMAIN"/>
    <property type="match status" value="1"/>
</dbReference>
<dbReference type="Proteomes" id="UP000507470">
    <property type="component" value="Unassembled WGS sequence"/>
</dbReference>
<protein>
    <recommendedName>
        <fullName evidence="1">Reverse transcriptase domain-containing protein</fullName>
    </recommendedName>
</protein>
<keyword evidence="3" id="KW-1185">Reference proteome</keyword>
<evidence type="ECO:0000313" key="3">
    <source>
        <dbReference type="Proteomes" id="UP000507470"/>
    </source>
</evidence>
<evidence type="ECO:0000259" key="1">
    <source>
        <dbReference type="Pfam" id="PF00078"/>
    </source>
</evidence>
<accession>A0A6J7ZXD0</accession>
<dbReference type="InterPro" id="IPR000477">
    <property type="entry name" value="RT_dom"/>
</dbReference>
<gene>
    <name evidence="2" type="ORF">MCOR_1965</name>
</gene>
<dbReference type="EMBL" id="CACVKT020000417">
    <property type="protein sequence ID" value="CAC5358915.1"/>
    <property type="molecule type" value="Genomic_DNA"/>
</dbReference>
<feature type="domain" description="Reverse transcriptase" evidence="1">
    <location>
        <begin position="179"/>
        <end position="277"/>
    </location>
</feature>
<proteinExistence type="predicted"/>
<dbReference type="PANTHER" id="PTHR47027">
    <property type="entry name" value="REVERSE TRANSCRIPTASE DOMAIN-CONTAINING PROTEIN"/>
    <property type="match status" value="1"/>
</dbReference>
<sequence length="360" mass="41260">MIKDKFGDASDILLCDNSNLSFRGQPASGILVNDGIHLTKKGTYILSGNLKQAVLRGDRLEIGGNIGVQNRTWDTSGGHKNFDILANLSGEIATYQDKGQVMILGDFNARTGNLEDFISNNDDDYNDYVPVPEEYESDKIKQSRLSNDNKFCSRGEELLDMCISSRIRILNGRTFGDYQDFYKEILEELILLTLDAQKAFDKLHHEILFNKMYYDRIVGNMWLLLRNMYRNVTVKVKWNNSMSDKFTQEIGVRQGAHLSTVLYKRYNNNILKALERSNIGARIGTLILSLQLVRMTLPYWPSKSTRFSLYWIDLDIVDDMTNKDFVSINFTKSEIVPLTKAQQEVNVYLGNNKIDQKERG</sequence>
<organism evidence="2 3">
    <name type="scientific">Mytilus coruscus</name>
    <name type="common">Sea mussel</name>
    <dbReference type="NCBI Taxonomy" id="42192"/>
    <lineage>
        <taxon>Eukaryota</taxon>
        <taxon>Metazoa</taxon>
        <taxon>Spiralia</taxon>
        <taxon>Lophotrochozoa</taxon>
        <taxon>Mollusca</taxon>
        <taxon>Bivalvia</taxon>
        <taxon>Autobranchia</taxon>
        <taxon>Pteriomorphia</taxon>
        <taxon>Mytilida</taxon>
        <taxon>Mytiloidea</taxon>
        <taxon>Mytilidae</taxon>
        <taxon>Mytilinae</taxon>
        <taxon>Mytilus</taxon>
    </lineage>
</organism>